<dbReference type="PANTHER" id="PTHR30514:SF18">
    <property type="entry name" value="RPIR-FAMILY TRANSCRIPTIONAL REGULATOR"/>
    <property type="match status" value="1"/>
</dbReference>
<evidence type="ECO:0000256" key="1">
    <source>
        <dbReference type="ARBA" id="ARBA00023152"/>
    </source>
</evidence>
<keyword evidence="5" id="KW-1185">Reference proteome</keyword>
<comment type="caution">
    <text evidence="4">The sequence shown here is derived from an EMBL/GenBank/DDBJ whole genome shotgun (WGS) entry which is preliminary data.</text>
</comment>
<dbReference type="Gene3D" id="1.10.10.10">
    <property type="entry name" value="Winged helix-like DNA-binding domain superfamily/Winged helix DNA-binding domain"/>
    <property type="match status" value="1"/>
</dbReference>
<evidence type="ECO:0000313" key="4">
    <source>
        <dbReference type="EMBL" id="KKW68272.1"/>
    </source>
</evidence>
<dbReference type="EMBL" id="LBNQ01000020">
    <property type="protein sequence ID" value="KKW68272.1"/>
    <property type="molecule type" value="Genomic_DNA"/>
</dbReference>
<name>A0A0U1Q0J2_9BURK</name>
<dbReference type="InterPro" id="IPR001347">
    <property type="entry name" value="SIS_dom"/>
</dbReference>
<dbReference type="AlphaFoldDB" id="A0A0U1Q0J2"/>
<dbReference type="InterPro" id="IPR046348">
    <property type="entry name" value="SIS_dom_sf"/>
</dbReference>
<dbReference type="InterPro" id="IPR036388">
    <property type="entry name" value="WH-like_DNA-bd_sf"/>
</dbReference>
<evidence type="ECO:0000259" key="3">
    <source>
        <dbReference type="PROSITE" id="PS51071"/>
    </source>
</evidence>
<dbReference type="InterPro" id="IPR000281">
    <property type="entry name" value="HTH_RpiR"/>
</dbReference>
<reference evidence="4 5" key="1">
    <citation type="submission" date="2015-05" db="EMBL/GenBank/DDBJ databases">
        <title>Draft genome sequence of Lampropedia sp. CT6, isolated from the microbial mat of a hot water spring, located at Manikaran, India.</title>
        <authorList>
            <person name="Tripathi C."/>
            <person name="Rani P."/>
            <person name="Mahato N.K."/>
            <person name="Lal R."/>
        </authorList>
    </citation>
    <scope>NUCLEOTIDE SEQUENCE [LARGE SCALE GENOMIC DNA]</scope>
    <source>
        <strain evidence="4 5">CT6</strain>
    </source>
</reference>
<evidence type="ECO:0000256" key="2">
    <source>
        <dbReference type="SAM" id="MobiDB-lite"/>
    </source>
</evidence>
<protein>
    <recommendedName>
        <fullName evidence="3">HTH rpiR-type domain-containing protein</fullName>
    </recommendedName>
</protein>
<dbReference type="Pfam" id="PF01380">
    <property type="entry name" value="SIS"/>
    <property type="match status" value="1"/>
</dbReference>
<dbReference type="STRING" id="1610491.AAV94_05435"/>
<proteinExistence type="predicted"/>
<sequence length="281" mass="30787">MTTRLTLAIQEHYEHLSPSERKLAALLLDRAEDLLAYSASELAAMAGVSKATAARLFRSLGYSDFNEVRLQARQERNLAPALQRPPSRAGAGGQLAQSISSHLQSEQESLARTFEWLRSDLLRSAAMTLAKAPHVWLLGLGVDRGLVQFVAPQFARVRPDVFVLDDRAGQWAESLANCAPRDALLIVQTQPRTQMADRLMAHAAASRMATVAVVDVRNVAWARRVAGLVLPCHCASGTHAFSAMAAASMLHLLVQHVAQTLGERSVQRIDMIANLRRELDE</sequence>
<dbReference type="GO" id="GO:0003700">
    <property type="term" value="F:DNA-binding transcription factor activity"/>
    <property type="evidence" value="ECO:0007669"/>
    <property type="project" value="InterPro"/>
</dbReference>
<dbReference type="Gene3D" id="3.40.50.10490">
    <property type="entry name" value="Glucose-6-phosphate isomerase like protein, domain 1"/>
    <property type="match status" value="1"/>
</dbReference>
<evidence type="ECO:0000313" key="5">
    <source>
        <dbReference type="Proteomes" id="UP000050580"/>
    </source>
</evidence>
<dbReference type="SUPFAM" id="SSF53697">
    <property type="entry name" value="SIS domain"/>
    <property type="match status" value="1"/>
</dbReference>
<accession>A0A0U1Q0J2</accession>
<dbReference type="GO" id="GO:0097367">
    <property type="term" value="F:carbohydrate derivative binding"/>
    <property type="evidence" value="ECO:0007669"/>
    <property type="project" value="InterPro"/>
</dbReference>
<feature type="region of interest" description="Disordered" evidence="2">
    <location>
        <begin position="78"/>
        <end position="97"/>
    </location>
</feature>
<dbReference type="GO" id="GO:0006096">
    <property type="term" value="P:glycolytic process"/>
    <property type="evidence" value="ECO:0007669"/>
    <property type="project" value="UniProtKB-KW"/>
</dbReference>
<dbReference type="GO" id="GO:0003677">
    <property type="term" value="F:DNA binding"/>
    <property type="evidence" value="ECO:0007669"/>
    <property type="project" value="InterPro"/>
</dbReference>
<dbReference type="PANTHER" id="PTHR30514">
    <property type="entry name" value="GLUCOKINASE"/>
    <property type="match status" value="1"/>
</dbReference>
<dbReference type="RefSeq" id="WP_046741329.1">
    <property type="nucleotide sequence ID" value="NZ_LBNQ01000020.1"/>
</dbReference>
<dbReference type="InterPro" id="IPR047640">
    <property type="entry name" value="RpiR-like"/>
</dbReference>
<dbReference type="InterPro" id="IPR009057">
    <property type="entry name" value="Homeodomain-like_sf"/>
</dbReference>
<dbReference type="PROSITE" id="PS51071">
    <property type="entry name" value="HTH_RPIR"/>
    <property type="match status" value="1"/>
</dbReference>
<keyword evidence="1" id="KW-0324">Glycolysis</keyword>
<gene>
    <name evidence="4" type="ORF">AAV94_05435</name>
</gene>
<dbReference type="Pfam" id="PF01418">
    <property type="entry name" value="HTH_6"/>
    <property type="match status" value="1"/>
</dbReference>
<organism evidence="4 5">
    <name type="scientific">Lampropedia cohaerens</name>
    <dbReference type="NCBI Taxonomy" id="1610491"/>
    <lineage>
        <taxon>Bacteria</taxon>
        <taxon>Pseudomonadati</taxon>
        <taxon>Pseudomonadota</taxon>
        <taxon>Betaproteobacteria</taxon>
        <taxon>Burkholderiales</taxon>
        <taxon>Comamonadaceae</taxon>
        <taxon>Lampropedia</taxon>
    </lineage>
</organism>
<dbReference type="Proteomes" id="UP000050580">
    <property type="component" value="Unassembled WGS sequence"/>
</dbReference>
<dbReference type="SUPFAM" id="SSF46689">
    <property type="entry name" value="Homeodomain-like"/>
    <property type="match status" value="1"/>
</dbReference>
<feature type="domain" description="HTH rpiR-type" evidence="3">
    <location>
        <begin position="3"/>
        <end position="79"/>
    </location>
</feature>